<dbReference type="PANTHER" id="PTHR12959">
    <property type="entry name" value="GPI TRANSAMIDASE COMPONENT PIG-T-RELATED"/>
    <property type="match status" value="1"/>
</dbReference>
<evidence type="ECO:0000313" key="3">
    <source>
        <dbReference type="Proteomes" id="UP001151699"/>
    </source>
</evidence>
<name>A0A9Q0RYD1_9DIPT</name>
<sequence>MIVRALSVVIIFVIISESSQFQDEFHEELFLKPLPTGHINSYFQFSTEWTLNRGDSLHHTNLVSRSIAEIFHYYHVKELHISLSNGLWRYENWGYPVVPGAPGAEVWAWFDGNLNETQVNEEWKNLCGTLSGLLCASLSFIDNSNTLKPKFSFRPEFADALKEEANATIRYATLPREIVCTENLTPWKKLLPCNNREGFISLLNSGFIHSTSYHSLGLHIRTLSQADSFYKMQIKQTVNLVFDKKIVSHNEDWSIRRMFGQGLTGGGCFLAKTSKIYVDVTDQDFDFTTNPTQLFTSQRGGSVQKIAEFDMKQRHRNDVTFNIATVSRAKNHKLMNMASPPPLYAKRFTLGVGQEHGKIVTKVTNTHWASLNVVFQENIPWFVPIYLHSLKISNGATTIEPTVINYVPGVRRERPYELEIAFTIPARTTVEIAMDFDYIFLKWLEYPPDANHGHYLGSAVLSVQLPVARNLTGVPVDRFLFADSFNASRPAYFVQIRTEALLISLPTPDFSMPYNVICLTCTVVALAFGPIHNISTKKIVIRDKDGNKITIIEKVKRFFMRKKNSTASDVLVDTSKEKSE</sequence>
<feature type="signal peptide" evidence="1">
    <location>
        <begin position="1"/>
        <end position="21"/>
    </location>
</feature>
<dbReference type="InterPro" id="IPR007245">
    <property type="entry name" value="PIG-T"/>
</dbReference>
<evidence type="ECO:0000256" key="1">
    <source>
        <dbReference type="SAM" id="SignalP"/>
    </source>
</evidence>
<dbReference type="EMBL" id="WJQU01000003">
    <property type="protein sequence ID" value="KAJ6637247.1"/>
    <property type="molecule type" value="Genomic_DNA"/>
</dbReference>
<dbReference type="GO" id="GO:0042765">
    <property type="term" value="C:GPI-anchor transamidase complex"/>
    <property type="evidence" value="ECO:0007669"/>
    <property type="project" value="InterPro"/>
</dbReference>
<accession>A0A9Q0RYD1</accession>
<keyword evidence="3" id="KW-1185">Reference proteome</keyword>
<proteinExistence type="predicted"/>
<dbReference type="OrthoDB" id="331263at2759"/>
<gene>
    <name evidence="2" type="primary">Pigt</name>
    <name evidence="2" type="ORF">Bhyg_09977</name>
</gene>
<protein>
    <submittedName>
        <fullName evidence="2">GPI transamidase component PIG-T</fullName>
    </submittedName>
</protein>
<dbReference type="GO" id="GO:0016255">
    <property type="term" value="P:attachment of GPI anchor to protein"/>
    <property type="evidence" value="ECO:0007669"/>
    <property type="project" value="InterPro"/>
</dbReference>
<dbReference type="Pfam" id="PF04113">
    <property type="entry name" value="Gpi16"/>
    <property type="match status" value="2"/>
</dbReference>
<reference evidence="2" key="1">
    <citation type="submission" date="2022-07" db="EMBL/GenBank/DDBJ databases">
        <authorList>
            <person name="Trinca V."/>
            <person name="Uliana J.V.C."/>
            <person name="Torres T.T."/>
            <person name="Ward R.J."/>
            <person name="Monesi N."/>
        </authorList>
    </citation>
    <scope>NUCLEOTIDE SEQUENCE</scope>
    <source>
        <strain evidence="2">HSMRA1968</strain>
        <tissue evidence="2">Whole embryos</tissue>
    </source>
</reference>
<dbReference type="AlphaFoldDB" id="A0A9Q0RYD1"/>
<comment type="caution">
    <text evidence="2">The sequence shown here is derived from an EMBL/GenBank/DDBJ whole genome shotgun (WGS) entry which is preliminary data.</text>
</comment>
<evidence type="ECO:0000313" key="2">
    <source>
        <dbReference type="EMBL" id="KAJ6637247.1"/>
    </source>
</evidence>
<dbReference type="Proteomes" id="UP001151699">
    <property type="component" value="Chromosome X"/>
</dbReference>
<dbReference type="PANTHER" id="PTHR12959:SF11">
    <property type="entry name" value="GPI TRANSAMIDASE COMPONENT PIG-T"/>
    <property type="match status" value="1"/>
</dbReference>
<keyword evidence="1" id="KW-0732">Signal</keyword>
<organism evidence="2 3">
    <name type="scientific">Pseudolycoriella hygida</name>
    <dbReference type="NCBI Taxonomy" id="35572"/>
    <lineage>
        <taxon>Eukaryota</taxon>
        <taxon>Metazoa</taxon>
        <taxon>Ecdysozoa</taxon>
        <taxon>Arthropoda</taxon>
        <taxon>Hexapoda</taxon>
        <taxon>Insecta</taxon>
        <taxon>Pterygota</taxon>
        <taxon>Neoptera</taxon>
        <taxon>Endopterygota</taxon>
        <taxon>Diptera</taxon>
        <taxon>Nematocera</taxon>
        <taxon>Sciaroidea</taxon>
        <taxon>Sciaridae</taxon>
        <taxon>Pseudolycoriella</taxon>
    </lineage>
</organism>
<feature type="chain" id="PRO_5040150851" evidence="1">
    <location>
        <begin position="22"/>
        <end position="580"/>
    </location>
</feature>